<reference evidence="1" key="1">
    <citation type="submission" date="2021-07" db="EMBL/GenBank/DDBJ databases">
        <title>Elsinoe batatas strain:CRI-CJ2 Genome sequencing and assembly.</title>
        <authorList>
            <person name="Huang L."/>
        </authorList>
    </citation>
    <scope>NUCLEOTIDE SEQUENCE</scope>
    <source>
        <strain evidence="1">CRI-CJ2</strain>
    </source>
</reference>
<dbReference type="Proteomes" id="UP000809789">
    <property type="component" value="Unassembled WGS sequence"/>
</dbReference>
<comment type="caution">
    <text evidence="1">The sequence shown here is derived from an EMBL/GenBank/DDBJ whole genome shotgun (WGS) entry which is preliminary data.</text>
</comment>
<dbReference type="OrthoDB" id="5345319at2759"/>
<evidence type="ECO:0000313" key="1">
    <source>
        <dbReference type="EMBL" id="KAG8629081.1"/>
    </source>
</evidence>
<accession>A0A8K0L364</accession>
<sequence length="130" mass="14856">MRLHILTSISETYLAEITHRSTIPTEPFTSPFLAMSLHEINAFFLQHIRPLNNFTYTTFVVLDKYSETDETCVVLEAREMTPDDDGLANLRTDFYVARQIATLSEIGIEGLLECRDPGVVYTFREVALHV</sequence>
<evidence type="ECO:0000313" key="2">
    <source>
        <dbReference type="Proteomes" id="UP000809789"/>
    </source>
</evidence>
<name>A0A8K0L364_9PEZI</name>
<protein>
    <submittedName>
        <fullName evidence="1">Uncharacterized protein</fullName>
    </submittedName>
</protein>
<keyword evidence="2" id="KW-1185">Reference proteome</keyword>
<dbReference type="AlphaFoldDB" id="A0A8K0L364"/>
<gene>
    <name evidence="1" type="ORF">KVT40_002946</name>
</gene>
<organism evidence="1 2">
    <name type="scientific">Elsinoe batatas</name>
    <dbReference type="NCBI Taxonomy" id="2601811"/>
    <lineage>
        <taxon>Eukaryota</taxon>
        <taxon>Fungi</taxon>
        <taxon>Dikarya</taxon>
        <taxon>Ascomycota</taxon>
        <taxon>Pezizomycotina</taxon>
        <taxon>Dothideomycetes</taxon>
        <taxon>Dothideomycetidae</taxon>
        <taxon>Myriangiales</taxon>
        <taxon>Elsinoaceae</taxon>
        <taxon>Elsinoe</taxon>
    </lineage>
</organism>
<dbReference type="EMBL" id="JAESVG020000003">
    <property type="protein sequence ID" value="KAG8629081.1"/>
    <property type="molecule type" value="Genomic_DNA"/>
</dbReference>
<proteinExistence type="predicted"/>